<organism evidence="2">
    <name type="scientific">Human herpesvirus 1</name>
    <name type="common">HHV-1</name>
    <name type="synonym">Human herpes simplex virus 1</name>
    <dbReference type="NCBI Taxonomy" id="10298"/>
    <lineage>
        <taxon>Viruses</taxon>
        <taxon>Duplodnaviria</taxon>
        <taxon>Heunggongvirae</taxon>
        <taxon>Peploviricota</taxon>
        <taxon>Herviviricetes</taxon>
        <taxon>Herpesvirales</taxon>
        <taxon>Orthoherpesviridae</taxon>
        <taxon>Alphaherpesvirinae</taxon>
        <taxon>Simplexvirus</taxon>
        <taxon>Simplexvirus humanalpha1</taxon>
    </lineage>
</organism>
<evidence type="ECO:0000256" key="1">
    <source>
        <dbReference type="SAM" id="MobiDB-lite"/>
    </source>
</evidence>
<sequence length="126" mass="13472">MQAVGRVQPRVRTRRCVCQTAPESTGHQQVVHVSVGLDAGGHGGDKVNGRRPPGPQGRRLLVGPEPLGVDQPCVAAQHGPCSRGRGIAHVCSAHARHIDHGSKEGPMVRGQHHQVRKRPGVQRVEP</sequence>
<feature type="region of interest" description="Disordered" evidence="1">
    <location>
        <begin position="36"/>
        <end position="59"/>
    </location>
</feature>
<organismHost>
    <name type="scientific">Homo sapiens</name>
    <name type="common">Human</name>
    <dbReference type="NCBI Taxonomy" id="9606"/>
</organismHost>
<proteinExistence type="predicted"/>
<name>A0A8E4PM86_HHV1</name>
<protein>
    <submittedName>
        <fullName evidence="2">Uncharacterized protein</fullName>
    </submittedName>
</protein>
<reference evidence="2" key="1">
    <citation type="submission" date="2020-08" db="EMBL/GenBank/DDBJ databases">
        <title>SARS-CoV-2 and Herpes Simplex Virus type 1 co-infection: a case report.</title>
        <authorList>
            <person name="Herlinger A.L."/>
            <person name="Monteiro F.L."/>
            <person name="D'Arc M."/>
            <person name="Westgarth H."/>
            <person name="Moreira F.R.R."/>
            <person name="Galliez R.M."/>
            <person name="Mariani D."/>
            <person name="Costa L.J."/>
            <person name="Almeida L."/>
            <person name="Workgroup C.U.F.R.J."/>
            <person name="Melo A.S.O."/>
            <person name="Aguiar R.S."/>
            <person name="Santos A.F.A."/>
            <person name="Castineiras T.M.P.P."/>
            <person name="Vasconcelos A.T.R."/>
            <person name="Filho E.C.J."/>
            <person name="Ferreira O.C."/>
            <person name="Tanuri A."/>
            <person name="Higa L.M."/>
        </authorList>
    </citation>
    <scope>NUCLEOTIDE SEQUENCE</scope>
    <source>
        <strain evidence="2">6439cm</strain>
    </source>
</reference>
<feature type="compositionally biased region" description="Basic residues" evidence="1">
    <location>
        <begin position="110"/>
        <end position="120"/>
    </location>
</feature>
<evidence type="ECO:0000313" key="2">
    <source>
        <dbReference type="EMBL" id="QOJ43335.1"/>
    </source>
</evidence>
<gene>
    <name evidence="2" type="ORF">HSV-1_89</name>
</gene>
<dbReference type="EMBL" id="MT876428">
    <property type="protein sequence ID" value="QOJ43335.1"/>
    <property type="molecule type" value="Genomic_DNA"/>
</dbReference>
<feature type="region of interest" description="Disordered" evidence="1">
    <location>
        <begin position="99"/>
        <end position="126"/>
    </location>
</feature>
<accession>A0A8E4PM86</accession>